<evidence type="ECO:0000313" key="12">
    <source>
        <dbReference type="EMBL" id="MBD3364279.1"/>
    </source>
</evidence>
<dbReference type="EC" id="6.3.2.17" evidence="2"/>
<organism evidence="12 13">
    <name type="scientific">candidate division WOR-3 bacterium</name>
    <dbReference type="NCBI Taxonomy" id="2052148"/>
    <lineage>
        <taxon>Bacteria</taxon>
        <taxon>Bacteria division WOR-3</taxon>
    </lineage>
</organism>
<dbReference type="InterPro" id="IPR013221">
    <property type="entry name" value="Mur_ligase_cen"/>
</dbReference>
<dbReference type="InterPro" id="IPR036615">
    <property type="entry name" value="Mur_ligase_C_dom_sf"/>
</dbReference>
<sequence length="359" mass="39504">YTSPHIRDYTERIAVSGGNIPGGKFAGIIEELKPSILSHEPRITFFEAITTAAIYHFLEQNTTVNVLEIGLGGRLDATNATTPELSVITRIGYDHTQTLGKTLLSIAREKCGILRHEKPAVVGPQRPRARSAIVKSADEIGARPFCWGRDFTAELNRQSDKGLEGRYKGIRLQTDFRLHLLGAHQIENAATAIAASEVMLTDMDAKTIAEGLENVRLDARIEVVGKKPLIIVDMSHNAESAVTLSKALKEHFSGHPGRVLLIGISRHKNRSAILKTLSPFFTEIYVTRAGFARAEPSRRVLNTCAKYHSHCIEIPSVSQALSEIIPRLKQDDLLVVTGSAYIAGEALDRLDTRKRTDVC</sequence>
<dbReference type="PANTHER" id="PTHR11136:SF0">
    <property type="entry name" value="DIHYDROFOLATE SYNTHETASE-RELATED"/>
    <property type="match status" value="1"/>
</dbReference>
<keyword evidence="3" id="KW-0436">Ligase</keyword>
<dbReference type="Proteomes" id="UP000630660">
    <property type="component" value="Unassembled WGS sequence"/>
</dbReference>
<dbReference type="SUPFAM" id="SSF53623">
    <property type="entry name" value="MurD-like peptide ligases, catalytic domain"/>
    <property type="match status" value="1"/>
</dbReference>
<comment type="similarity">
    <text evidence="1">Belongs to the folylpolyglutamate synthase family.</text>
</comment>
<evidence type="ECO:0000259" key="11">
    <source>
        <dbReference type="Pfam" id="PF08245"/>
    </source>
</evidence>
<evidence type="ECO:0000256" key="8">
    <source>
        <dbReference type="ARBA" id="ARBA00030592"/>
    </source>
</evidence>
<comment type="caution">
    <text evidence="12">The sequence shown here is derived from an EMBL/GenBank/DDBJ whole genome shotgun (WGS) entry which is preliminary data.</text>
</comment>
<comment type="catalytic activity">
    <reaction evidence="9">
        <text>(6S)-5,6,7,8-tetrahydrofolyl-(gamma-L-Glu)(n) + L-glutamate + ATP = (6S)-5,6,7,8-tetrahydrofolyl-(gamma-L-Glu)(n+1) + ADP + phosphate + H(+)</text>
        <dbReference type="Rhea" id="RHEA:10580"/>
        <dbReference type="Rhea" id="RHEA-COMP:14738"/>
        <dbReference type="Rhea" id="RHEA-COMP:14740"/>
        <dbReference type="ChEBI" id="CHEBI:15378"/>
        <dbReference type="ChEBI" id="CHEBI:29985"/>
        <dbReference type="ChEBI" id="CHEBI:30616"/>
        <dbReference type="ChEBI" id="CHEBI:43474"/>
        <dbReference type="ChEBI" id="CHEBI:141005"/>
        <dbReference type="ChEBI" id="CHEBI:456216"/>
        <dbReference type="EC" id="6.3.2.17"/>
    </reaction>
</comment>
<dbReference type="GO" id="GO:0046872">
    <property type="term" value="F:metal ion binding"/>
    <property type="evidence" value="ECO:0007669"/>
    <property type="project" value="UniProtKB-KW"/>
</dbReference>
<feature type="domain" description="Mur ligase central" evidence="11">
    <location>
        <begin position="40"/>
        <end position="195"/>
    </location>
</feature>
<dbReference type="SUPFAM" id="SSF53244">
    <property type="entry name" value="MurD-like peptide ligases, peptide-binding domain"/>
    <property type="match status" value="1"/>
</dbReference>
<dbReference type="Gene3D" id="3.90.190.20">
    <property type="entry name" value="Mur ligase, C-terminal domain"/>
    <property type="match status" value="1"/>
</dbReference>
<reference evidence="12" key="1">
    <citation type="submission" date="2019-11" db="EMBL/GenBank/DDBJ databases">
        <title>Microbial mats filling the niche in hypersaline microbial mats.</title>
        <authorList>
            <person name="Wong H.L."/>
            <person name="Macleod F.I."/>
            <person name="White R.A. III"/>
            <person name="Burns B.P."/>
        </authorList>
    </citation>
    <scope>NUCLEOTIDE SEQUENCE</scope>
    <source>
        <strain evidence="12">Bin_327</strain>
    </source>
</reference>
<keyword evidence="7" id="KW-0460">Magnesium</keyword>
<evidence type="ECO:0000313" key="13">
    <source>
        <dbReference type="Proteomes" id="UP000630660"/>
    </source>
</evidence>
<dbReference type="AlphaFoldDB" id="A0A9D5K9U6"/>
<evidence type="ECO:0000256" key="1">
    <source>
        <dbReference type="ARBA" id="ARBA00008276"/>
    </source>
</evidence>
<dbReference type="Pfam" id="PF02875">
    <property type="entry name" value="Mur_ligase_C"/>
    <property type="match status" value="1"/>
</dbReference>
<accession>A0A9D5K9U6</accession>
<dbReference type="Pfam" id="PF08245">
    <property type="entry name" value="Mur_ligase_M"/>
    <property type="match status" value="1"/>
</dbReference>
<evidence type="ECO:0000256" key="5">
    <source>
        <dbReference type="ARBA" id="ARBA00022741"/>
    </source>
</evidence>
<protein>
    <recommendedName>
        <fullName evidence="2">tetrahydrofolate synthase</fullName>
        <ecNumber evidence="2">6.3.2.17</ecNumber>
    </recommendedName>
    <alternativeName>
        <fullName evidence="8">Tetrahydrofolylpolyglutamate synthase</fullName>
    </alternativeName>
</protein>
<evidence type="ECO:0000256" key="9">
    <source>
        <dbReference type="ARBA" id="ARBA00047493"/>
    </source>
</evidence>
<keyword evidence="5" id="KW-0547">Nucleotide-binding</keyword>
<keyword evidence="6" id="KW-0067">ATP-binding</keyword>
<evidence type="ECO:0000256" key="7">
    <source>
        <dbReference type="ARBA" id="ARBA00022842"/>
    </source>
</evidence>
<dbReference type="GO" id="GO:0008841">
    <property type="term" value="F:dihydrofolate synthase activity"/>
    <property type="evidence" value="ECO:0007669"/>
    <property type="project" value="TreeGrafter"/>
</dbReference>
<feature type="non-terminal residue" evidence="12">
    <location>
        <position position="1"/>
    </location>
</feature>
<dbReference type="PANTHER" id="PTHR11136">
    <property type="entry name" value="FOLYLPOLYGLUTAMATE SYNTHASE-RELATED"/>
    <property type="match status" value="1"/>
</dbReference>
<evidence type="ECO:0000256" key="4">
    <source>
        <dbReference type="ARBA" id="ARBA00022723"/>
    </source>
</evidence>
<gene>
    <name evidence="12" type="ORF">GF359_03595</name>
</gene>
<dbReference type="GO" id="GO:0004326">
    <property type="term" value="F:tetrahydrofolylpolyglutamate synthase activity"/>
    <property type="evidence" value="ECO:0007669"/>
    <property type="project" value="UniProtKB-EC"/>
</dbReference>
<dbReference type="InterPro" id="IPR036565">
    <property type="entry name" value="Mur-like_cat_sf"/>
</dbReference>
<evidence type="ECO:0000256" key="6">
    <source>
        <dbReference type="ARBA" id="ARBA00022840"/>
    </source>
</evidence>
<name>A0A9D5K9U6_UNCW3</name>
<dbReference type="EMBL" id="WJKJ01000114">
    <property type="protein sequence ID" value="MBD3364279.1"/>
    <property type="molecule type" value="Genomic_DNA"/>
</dbReference>
<evidence type="ECO:0000259" key="10">
    <source>
        <dbReference type="Pfam" id="PF02875"/>
    </source>
</evidence>
<evidence type="ECO:0000256" key="3">
    <source>
        <dbReference type="ARBA" id="ARBA00022598"/>
    </source>
</evidence>
<dbReference type="InterPro" id="IPR004101">
    <property type="entry name" value="Mur_ligase_C"/>
</dbReference>
<dbReference type="NCBIfam" id="TIGR01499">
    <property type="entry name" value="folC"/>
    <property type="match status" value="1"/>
</dbReference>
<feature type="domain" description="Mur ligase C-terminal" evidence="10">
    <location>
        <begin position="220"/>
        <end position="339"/>
    </location>
</feature>
<proteinExistence type="inferred from homology"/>
<dbReference type="InterPro" id="IPR001645">
    <property type="entry name" value="Folylpolyglutamate_synth"/>
</dbReference>
<keyword evidence="4" id="KW-0479">Metal-binding</keyword>
<dbReference type="GO" id="GO:0005524">
    <property type="term" value="F:ATP binding"/>
    <property type="evidence" value="ECO:0007669"/>
    <property type="project" value="UniProtKB-KW"/>
</dbReference>
<dbReference type="Gene3D" id="3.40.1190.10">
    <property type="entry name" value="Mur-like, catalytic domain"/>
    <property type="match status" value="1"/>
</dbReference>
<evidence type="ECO:0000256" key="2">
    <source>
        <dbReference type="ARBA" id="ARBA00013025"/>
    </source>
</evidence>
<dbReference type="GO" id="GO:0005737">
    <property type="term" value="C:cytoplasm"/>
    <property type="evidence" value="ECO:0007669"/>
    <property type="project" value="TreeGrafter"/>
</dbReference>